<feature type="region of interest" description="Disordered" evidence="1">
    <location>
        <begin position="1"/>
        <end position="33"/>
    </location>
</feature>
<dbReference type="RefSeq" id="WP_049992617.1">
    <property type="nucleotide sequence ID" value="NZ_CP031310.1"/>
</dbReference>
<accession>A0A4D6HES8</accession>
<organism evidence="2 3">
    <name type="scientific">Halapricum salinum</name>
    <dbReference type="NCBI Taxonomy" id="1457250"/>
    <lineage>
        <taxon>Archaea</taxon>
        <taxon>Methanobacteriati</taxon>
        <taxon>Methanobacteriota</taxon>
        <taxon>Stenosarchaea group</taxon>
        <taxon>Halobacteria</taxon>
        <taxon>Halobacteriales</taxon>
        <taxon>Haloarculaceae</taxon>
        <taxon>Halapricum</taxon>
    </lineage>
</organism>
<name>A0A4D6HES8_9EURY</name>
<keyword evidence="3" id="KW-1185">Reference proteome</keyword>
<proteinExistence type="predicted"/>
<dbReference type="Proteomes" id="UP000296706">
    <property type="component" value="Chromosome"/>
</dbReference>
<dbReference type="OrthoDB" id="239959at2157"/>
<evidence type="ECO:0000256" key="1">
    <source>
        <dbReference type="SAM" id="MobiDB-lite"/>
    </source>
</evidence>
<feature type="compositionally biased region" description="Basic and acidic residues" evidence="1">
    <location>
        <begin position="9"/>
        <end position="24"/>
    </location>
</feature>
<dbReference type="STRING" id="1457250.GCA_000755225_01677"/>
<dbReference type="EMBL" id="CP031310">
    <property type="protein sequence ID" value="QCC52290.1"/>
    <property type="molecule type" value="Genomic_DNA"/>
</dbReference>
<reference evidence="2 3" key="1">
    <citation type="journal article" date="2019" name="Nat. Commun.">
        <title>A new type of DNA phosphorothioation-based antiviral system in archaea.</title>
        <authorList>
            <person name="Xiong L."/>
            <person name="Liu S."/>
            <person name="Chen S."/>
            <person name="Xiao Y."/>
            <person name="Zhu B."/>
            <person name="Gao Y."/>
            <person name="Zhang Y."/>
            <person name="Chen B."/>
            <person name="Luo J."/>
            <person name="Deng Z."/>
            <person name="Chen X."/>
            <person name="Wang L."/>
            <person name="Chen S."/>
        </authorList>
    </citation>
    <scope>NUCLEOTIDE SEQUENCE [LARGE SCALE GENOMIC DNA]</scope>
    <source>
        <strain evidence="2 3">CBA1105</strain>
    </source>
</reference>
<evidence type="ECO:0000313" key="2">
    <source>
        <dbReference type="EMBL" id="QCC52290.1"/>
    </source>
</evidence>
<sequence>MSLTPTDGPEVRGSEGQEVPERATRPPLSGRARADAVAVSLQRSVSRGWRSVWATVRTGFDRLLSPGLAASDQNSLADDAVEPPRCPRIDTLPARAFPLTYPARSYRLVDNDADLVAEVDDDTLRMYHPEGSDAWIRSDIWIDVQP</sequence>
<gene>
    <name evidence="2" type="ORF">DV733_14070</name>
</gene>
<dbReference type="AlphaFoldDB" id="A0A4D6HES8"/>
<dbReference type="GeneID" id="39849009"/>
<dbReference type="KEGG" id="hsn:DV733_14070"/>
<protein>
    <submittedName>
        <fullName evidence="2">Uncharacterized protein</fullName>
    </submittedName>
</protein>
<evidence type="ECO:0000313" key="3">
    <source>
        <dbReference type="Proteomes" id="UP000296706"/>
    </source>
</evidence>